<comment type="subcellular location">
    <subcellularLocation>
        <location evidence="1">Membrane</location>
        <topology evidence="1">Multi-pass membrane protein</topology>
    </subcellularLocation>
</comment>
<evidence type="ECO:0000256" key="9">
    <source>
        <dbReference type="SAM" id="MobiDB-lite"/>
    </source>
</evidence>
<evidence type="ECO:0000256" key="6">
    <source>
        <dbReference type="ARBA" id="ARBA00053977"/>
    </source>
</evidence>
<name>A0A4S8Z9K2_AURPU</name>
<dbReference type="SUPFAM" id="SSF103473">
    <property type="entry name" value="MFS general substrate transporter"/>
    <property type="match status" value="1"/>
</dbReference>
<evidence type="ECO:0000256" key="10">
    <source>
        <dbReference type="SAM" id="Phobius"/>
    </source>
</evidence>
<comment type="caution">
    <text evidence="12">The sequence shown here is derived from an EMBL/GenBank/DDBJ whole genome shotgun (WGS) entry which is preliminary data.</text>
</comment>
<dbReference type="Pfam" id="PF07690">
    <property type="entry name" value="MFS_1"/>
    <property type="match status" value="1"/>
</dbReference>
<keyword evidence="2 10" id="KW-0812">Transmembrane</keyword>
<dbReference type="PANTHER" id="PTHR23502">
    <property type="entry name" value="MAJOR FACILITATOR SUPERFAMILY"/>
    <property type="match status" value="1"/>
</dbReference>
<feature type="transmembrane region" description="Helical" evidence="10">
    <location>
        <begin position="241"/>
        <end position="267"/>
    </location>
</feature>
<dbReference type="Proteomes" id="UP000308014">
    <property type="component" value="Unassembled WGS sequence"/>
</dbReference>
<feature type="transmembrane region" description="Helical" evidence="10">
    <location>
        <begin position="555"/>
        <end position="577"/>
    </location>
</feature>
<feature type="transmembrane region" description="Helical" evidence="10">
    <location>
        <begin position="218"/>
        <end position="235"/>
    </location>
</feature>
<gene>
    <name evidence="12" type="ORF">D6D24_06159</name>
</gene>
<sequence>MANTTDEYRSPSPETPAEGLPTPGEHARLHHLLAMVDEPEQPPFMRSRMHSTTPTLYEDYNDRRSSKTTTKRHSFNSMNEKEVDNREHMIQQKYAERLCSKCKHLDRDQEAALGAMQIVPPEKEENNKIVSWDGEHDPKKPMNMPEHRKWMIVISTGLMTFCVSFASSVFSTTTFVTAELFGVSSEVMILGLSLYVLGFAFGPLVWGPLSEAFGRTRPLFAGMIIFCIFQVPVAVAQNLQTIFICRFLGGVAGSAPLAIIGGMYVDFMEPINRGVATSVFAGAVFAGPVAGPVVGSFITYSYLGWRWTAWITLIMSAFFTIIAYLLTPETYEPVLLAWKADKLRHETKDWALHSKSEEDPLNYDTIVNKYLMKPLVMIVKEPILIILTLYMSLVYGILYLTFEAYPISFEMDRGWSPGLASLPFIAIFIGVVLACAIIGGFSKTWYAKRLIASGKLNPEDRLPPMIAGSLILPIGLFWFAWTSHPDTHWAAQVVSGIFIGLGIILIFMSGVTYMVDVYLLNANSAIAINTFIRSAVAAGFPLFATYMYDGLGVDWATSLLAFVCIALIPFPFVFWFYGKKIRSWSKFAFNLG</sequence>
<proteinExistence type="inferred from homology"/>
<evidence type="ECO:0000256" key="5">
    <source>
        <dbReference type="ARBA" id="ARBA00038347"/>
    </source>
</evidence>
<evidence type="ECO:0000256" key="1">
    <source>
        <dbReference type="ARBA" id="ARBA00004141"/>
    </source>
</evidence>
<dbReference type="CDD" id="cd17323">
    <property type="entry name" value="MFS_Tpo1_MDR_like"/>
    <property type="match status" value="1"/>
</dbReference>
<dbReference type="InterPro" id="IPR036259">
    <property type="entry name" value="MFS_trans_sf"/>
</dbReference>
<evidence type="ECO:0000256" key="2">
    <source>
        <dbReference type="ARBA" id="ARBA00022692"/>
    </source>
</evidence>
<feature type="region of interest" description="Disordered" evidence="9">
    <location>
        <begin position="56"/>
        <end position="79"/>
    </location>
</feature>
<feature type="transmembrane region" description="Helical" evidence="10">
    <location>
        <begin position="462"/>
        <end position="481"/>
    </location>
</feature>
<protein>
    <recommendedName>
        <fullName evidence="7">Cercosporin MFS transporter CTB4</fullName>
    </recommendedName>
    <alternativeName>
        <fullName evidence="8">Cercosporin toxin biosynthesis cluster protein 4</fullName>
    </alternativeName>
</protein>
<feature type="transmembrane region" description="Helical" evidence="10">
    <location>
        <begin position="382"/>
        <end position="402"/>
    </location>
</feature>
<dbReference type="FunFam" id="1.20.1250.20:FF:000011">
    <property type="entry name" value="MFS multidrug transporter, putative"/>
    <property type="match status" value="1"/>
</dbReference>
<dbReference type="EMBL" id="QZAJ01000243">
    <property type="protein sequence ID" value="THW13246.1"/>
    <property type="molecule type" value="Genomic_DNA"/>
</dbReference>
<evidence type="ECO:0000313" key="13">
    <source>
        <dbReference type="Proteomes" id="UP000308014"/>
    </source>
</evidence>
<keyword evidence="4 10" id="KW-0472">Membrane</keyword>
<keyword evidence="3 10" id="KW-1133">Transmembrane helix</keyword>
<dbReference type="InterPro" id="IPR020846">
    <property type="entry name" value="MFS_dom"/>
</dbReference>
<evidence type="ECO:0000313" key="12">
    <source>
        <dbReference type="EMBL" id="THW13246.1"/>
    </source>
</evidence>
<reference evidence="12 13" key="1">
    <citation type="submission" date="2018-10" db="EMBL/GenBank/DDBJ databases">
        <title>Fifty Aureobasidium pullulans genomes reveal a recombining polyextremotolerant generalist.</title>
        <authorList>
            <person name="Gostincar C."/>
            <person name="Turk M."/>
            <person name="Zajc J."/>
            <person name="Gunde-Cimerman N."/>
        </authorList>
    </citation>
    <scope>NUCLEOTIDE SEQUENCE [LARGE SCALE GENOMIC DNA]</scope>
    <source>
        <strain evidence="12 13">EXF-11318</strain>
    </source>
</reference>
<evidence type="ECO:0000256" key="8">
    <source>
        <dbReference type="ARBA" id="ARBA00077167"/>
    </source>
</evidence>
<dbReference type="GO" id="GO:0005886">
    <property type="term" value="C:plasma membrane"/>
    <property type="evidence" value="ECO:0007669"/>
    <property type="project" value="TreeGrafter"/>
</dbReference>
<comment type="similarity">
    <text evidence="5">Belongs to the major facilitator superfamily. CAR1 family.</text>
</comment>
<feature type="domain" description="Major facilitator superfamily (MFS) profile" evidence="11">
    <location>
        <begin position="152"/>
        <end position="581"/>
    </location>
</feature>
<feature type="transmembrane region" description="Helical" evidence="10">
    <location>
        <begin position="150"/>
        <end position="175"/>
    </location>
</feature>
<feature type="region of interest" description="Disordered" evidence="9">
    <location>
        <begin position="1"/>
        <end position="24"/>
    </location>
</feature>
<evidence type="ECO:0000256" key="3">
    <source>
        <dbReference type="ARBA" id="ARBA00022989"/>
    </source>
</evidence>
<dbReference type="GO" id="GO:0022857">
    <property type="term" value="F:transmembrane transporter activity"/>
    <property type="evidence" value="ECO:0007669"/>
    <property type="project" value="InterPro"/>
</dbReference>
<comment type="function">
    <text evidence="6">MFS transporter; part of the gene cluster that mediates the biosynthesis of cercosporin, a light-activated, non-host-selective toxin. The perylenequinone chromophore of cercosporin absorbs light energy to attain an electronically-activated triplet state and produces active oxygen species such as the hydroxyl radical, superoxide, hydrogen peroxide or singlet oxygen upon reaction with oxygen molecules. These reactive oxygen species cause damage to various cellular components including lipids, proteins and nucleic acids. Responsible for secretion and accumulation of cercosporin, but does not play any roles in self-protection against the toxicity of cercosporin.</text>
</comment>
<feature type="transmembrane region" description="Helical" evidence="10">
    <location>
        <begin position="279"/>
        <end position="301"/>
    </location>
</feature>
<evidence type="ECO:0000256" key="7">
    <source>
        <dbReference type="ARBA" id="ARBA00069139"/>
    </source>
</evidence>
<dbReference type="Gene3D" id="1.20.1250.20">
    <property type="entry name" value="MFS general substrate transporter like domains"/>
    <property type="match status" value="1"/>
</dbReference>
<organism evidence="12 13">
    <name type="scientific">Aureobasidium pullulans</name>
    <name type="common">Black yeast</name>
    <name type="synonym">Pullularia pullulans</name>
    <dbReference type="NCBI Taxonomy" id="5580"/>
    <lineage>
        <taxon>Eukaryota</taxon>
        <taxon>Fungi</taxon>
        <taxon>Dikarya</taxon>
        <taxon>Ascomycota</taxon>
        <taxon>Pezizomycotina</taxon>
        <taxon>Dothideomycetes</taxon>
        <taxon>Dothideomycetidae</taxon>
        <taxon>Dothideales</taxon>
        <taxon>Saccotheciaceae</taxon>
        <taxon>Aureobasidium</taxon>
    </lineage>
</organism>
<dbReference type="PROSITE" id="PS50850">
    <property type="entry name" value="MFS"/>
    <property type="match status" value="1"/>
</dbReference>
<feature type="transmembrane region" description="Helical" evidence="10">
    <location>
        <begin position="493"/>
        <end position="519"/>
    </location>
</feature>
<feature type="transmembrane region" description="Helical" evidence="10">
    <location>
        <begin position="187"/>
        <end position="206"/>
    </location>
</feature>
<feature type="transmembrane region" description="Helical" evidence="10">
    <location>
        <begin position="422"/>
        <end position="441"/>
    </location>
</feature>
<dbReference type="PANTHER" id="PTHR23502:SF47">
    <property type="entry name" value="MAJOR FACILITATOR SUPERFAMILY (MFS) PROFILE DOMAIN-CONTAINING PROTEIN-RELATED"/>
    <property type="match status" value="1"/>
</dbReference>
<dbReference type="AlphaFoldDB" id="A0A4S8Z9K2"/>
<dbReference type="InterPro" id="IPR011701">
    <property type="entry name" value="MFS"/>
</dbReference>
<evidence type="ECO:0000256" key="4">
    <source>
        <dbReference type="ARBA" id="ARBA00023136"/>
    </source>
</evidence>
<accession>A0A4S8Z9K2</accession>
<feature type="transmembrane region" description="Helical" evidence="10">
    <location>
        <begin position="307"/>
        <end position="326"/>
    </location>
</feature>
<evidence type="ECO:0000259" key="11">
    <source>
        <dbReference type="PROSITE" id="PS50850"/>
    </source>
</evidence>